<name>A0A1X1UTI8_9MYCO</name>
<sequence length="75" mass="7383">MTGTVDFLLTQVSGDTATGTITASSNPKSPTGGPVSIKLVGGGQGLELTIAGGDQGFPFCNSNASGPARNYYCGA</sequence>
<dbReference type="EMBL" id="LQOW01000021">
    <property type="protein sequence ID" value="ORV60127.1"/>
    <property type="molecule type" value="Genomic_DNA"/>
</dbReference>
<protein>
    <submittedName>
        <fullName evidence="1">Uncharacterized protein</fullName>
    </submittedName>
</protein>
<dbReference type="STRING" id="1260918.AWC06_14655"/>
<evidence type="ECO:0000313" key="2">
    <source>
        <dbReference type="Proteomes" id="UP000194000"/>
    </source>
</evidence>
<gene>
    <name evidence="1" type="ORF">AWC06_14655</name>
</gene>
<proteinExistence type="predicted"/>
<dbReference type="AlphaFoldDB" id="A0A1X1UTI8"/>
<accession>A0A1X1UTI8</accession>
<evidence type="ECO:0000313" key="1">
    <source>
        <dbReference type="EMBL" id="ORV60127.1"/>
    </source>
</evidence>
<reference evidence="1 2" key="1">
    <citation type="submission" date="2016-01" db="EMBL/GenBank/DDBJ databases">
        <title>The new phylogeny of the genus Mycobacterium.</title>
        <authorList>
            <person name="Tarcisio F."/>
            <person name="Conor M."/>
            <person name="Antonella G."/>
            <person name="Elisabetta G."/>
            <person name="Giulia F.S."/>
            <person name="Sara T."/>
            <person name="Anna F."/>
            <person name="Clotilde B."/>
            <person name="Roberto B."/>
            <person name="Veronica D.S."/>
            <person name="Fabio R."/>
            <person name="Monica P."/>
            <person name="Olivier J."/>
            <person name="Enrico T."/>
            <person name="Nicola S."/>
        </authorList>
    </citation>
    <scope>NUCLEOTIDE SEQUENCE [LARGE SCALE GENOMIC DNA]</scope>
    <source>
        <strain evidence="1 2">DSM 45731</strain>
    </source>
</reference>
<organism evidence="1 2">
    <name type="scientific">Mycobacterium fragae</name>
    <dbReference type="NCBI Taxonomy" id="1260918"/>
    <lineage>
        <taxon>Bacteria</taxon>
        <taxon>Bacillati</taxon>
        <taxon>Actinomycetota</taxon>
        <taxon>Actinomycetes</taxon>
        <taxon>Mycobacteriales</taxon>
        <taxon>Mycobacteriaceae</taxon>
        <taxon>Mycobacterium</taxon>
    </lineage>
</organism>
<comment type="caution">
    <text evidence="1">The sequence shown here is derived from an EMBL/GenBank/DDBJ whole genome shotgun (WGS) entry which is preliminary data.</text>
</comment>
<keyword evidence="2" id="KW-1185">Reference proteome</keyword>
<dbReference type="Proteomes" id="UP000194000">
    <property type="component" value="Unassembled WGS sequence"/>
</dbReference>